<evidence type="ECO:0000313" key="18">
    <source>
        <dbReference type="Proteomes" id="UP001597109"/>
    </source>
</evidence>
<evidence type="ECO:0000256" key="4">
    <source>
        <dbReference type="ARBA" id="ARBA00022448"/>
    </source>
</evidence>
<proteinExistence type="inferred from homology"/>
<comment type="subcellular location">
    <subcellularLocation>
        <location evidence="1">Cell membrane</location>
        <topology evidence="1">Peripheral membrane protein</topology>
        <orientation evidence="1">Cytoplasmic side</orientation>
    </subcellularLocation>
</comment>
<sequence length="385" mass="42837">MRLKTYIVQNVSEALPMIKRDLGADALILNTKKVKVGGFIGFFQKEKLEVTAAVEAKPKKKKASQPETDEPETAEIRQPAPQHSSTGISHKGSPDERQTGDLINELKGIKQFMMQSMKEDHLPVTLKPLNQRLNSQEVTKEIQSEILSKMMLTLGQQPDISAAQIHRMAKTEIIRLIGLHQQKPEAKDPEIICFIGPTGVGKTTTIAKIAADLLLREGKKVGLITSDTYRIAAVEQLKTYAGILNIPIQVVDSADDLTRAMNELKACDIILMDTAGRNYQQKQYIDDLEALLTDKNKIQINLVLSLTSKYEDMKKIIDNFQTIQMDQLLLTKQDETSSSGAILNLIYHYSIPVTYIANGQNVPDDILTATPELIANFVLGEDDND</sequence>
<evidence type="ECO:0000259" key="16">
    <source>
        <dbReference type="SMART" id="SM00962"/>
    </source>
</evidence>
<organism evidence="17 18">
    <name type="scientific">Metaplanococcus flavidus</name>
    <dbReference type="NCBI Taxonomy" id="569883"/>
    <lineage>
        <taxon>Bacteria</taxon>
        <taxon>Bacillati</taxon>
        <taxon>Bacillota</taxon>
        <taxon>Bacilli</taxon>
        <taxon>Bacillales</taxon>
        <taxon>Caryophanaceae</taxon>
        <taxon>Metaplanococcus</taxon>
    </lineage>
</organism>
<dbReference type="InterPro" id="IPR047040">
    <property type="entry name" value="FlhF__GTPase_dom"/>
</dbReference>
<dbReference type="PANTHER" id="PTHR43134">
    <property type="entry name" value="SIGNAL RECOGNITION PARTICLE RECEPTOR SUBUNIT ALPHA"/>
    <property type="match status" value="1"/>
</dbReference>
<dbReference type="Gene3D" id="1.20.120.1380">
    <property type="entry name" value="Flagellar FlhF biosynthesis protein, N domain"/>
    <property type="match status" value="1"/>
</dbReference>
<dbReference type="SUPFAM" id="SSF52540">
    <property type="entry name" value="P-loop containing nucleoside triphosphate hydrolases"/>
    <property type="match status" value="1"/>
</dbReference>
<feature type="domain" description="AAA+ ATPase" evidence="15">
    <location>
        <begin position="188"/>
        <end position="385"/>
    </location>
</feature>
<dbReference type="CDD" id="cd17873">
    <property type="entry name" value="FlhF"/>
    <property type="match status" value="1"/>
</dbReference>
<evidence type="ECO:0000256" key="12">
    <source>
        <dbReference type="ARBA" id="ARBA00025337"/>
    </source>
</evidence>
<feature type="region of interest" description="Disordered" evidence="14">
    <location>
        <begin position="54"/>
        <end position="99"/>
    </location>
</feature>
<dbReference type="Pfam" id="PF00448">
    <property type="entry name" value="SRP54"/>
    <property type="match status" value="1"/>
</dbReference>
<keyword evidence="11" id="KW-1006">Bacterial flagellum protein export</keyword>
<dbReference type="Proteomes" id="UP001597109">
    <property type="component" value="Unassembled WGS sequence"/>
</dbReference>
<evidence type="ECO:0000256" key="13">
    <source>
        <dbReference type="NCBIfam" id="TIGR03499"/>
    </source>
</evidence>
<gene>
    <name evidence="17" type="primary">flhF</name>
    <name evidence="17" type="ORF">ACFQ1X_15180</name>
</gene>
<dbReference type="Gene3D" id="3.40.50.300">
    <property type="entry name" value="P-loop containing nucleotide triphosphate hydrolases"/>
    <property type="match status" value="1"/>
</dbReference>
<evidence type="ECO:0000256" key="6">
    <source>
        <dbReference type="ARBA" id="ARBA00022741"/>
    </source>
</evidence>
<keyword evidence="10" id="KW-0472">Membrane</keyword>
<keyword evidence="6" id="KW-0547">Nucleotide-binding</keyword>
<evidence type="ECO:0000313" key="17">
    <source>
        <dbReference type="EMBL" id="MFD1032781.1"/>
    </source>
</evidence>
<comment type="caution">
    <text evidence="17">The sequence shown here is derived from an EMBL/GenBank/DDBJ whole genome shotgun (WGS) entry which is preliminary data.</text>
</comment>
<keyword evidence="5" id="KW-1003">Cell membrane</keyword>
<evidence type="ECO:0000256" key="10">
    <source>
        <dbReference type="ARBA" id="ARBA00023136"/>
    </source>
</evidence>
<dbReference type="InterPro" id="IPR020006">
    <property type="entry name" value="FlhF"/>
</dbReference>
<keyword evidence="8" id="KW-0653">Protein transport</keyword>
<comment type="similarity">
    <text evidence="2">Belongs to the GTP-binding SRP family.</text>
</comment>
<accession>A0ABW3LGI1</accession>
<dbReference type="InterPro" id="IPR000897">
    <property type="entry name" value="SRP54_GTPase_dom"/>
</dbReference>
<dbReference type="InterPro" id="IPR003593">
    <property type="entry name" value="AAA+_ATPase"/>
</dbReference>
<keyword evidence="7" id="KW-1005">Bacterial flagellum biogenesis</keyword>
<keyword evidence="9" id="KW-0342">GTP-binding</keyword>
<keyword evidence="17" id="KW-0969">Cilium</keyword>
<dbReference type="RefSeq" id="WP_144839567.1">
    <property type="nucleotide sequence ID" value="NZ_JBHTKI010000023.1"/>
</dbReference>
<evidence type="ECO:0000256" key="2">
    <source>
        <dbReference type="ARBA" id="ARBA00008531"/>
    </source>
</evidence>
<protein>
    <recommendedName>
        <fullName evidence="3 13">Flagellar biosynthesis protein FlhF</fullName>
    </recommendedName>
</protein>
<reference evidence="18" key="1">
    <citation type="journal article" date="2019" name="Int. J. Syst. Evol. Microbiol.">
        <title>The Global Catalogue of Microorganisms (GCM) 10K type strain sequencing project: providing services to taxonomists for standard genome sequencing and annotation.</title>
        <authorList>
            <consortium name="The Broad Institute Genomics Platform"/>
            <consortium name="The Broad Institute Genome Sequencing Center for Infectious Disease"/>
            <person name="Wu L."/>
            <person name="Ma J."/>
        </authorList>
    </citation>
    <scope>NUCLEOTIDE SEQUENCE [LARGE SCALE GENOMIC DNA]</scope>
    <source>
        <strain evidence="18">CCUG 56756</strain>
    </source>
</reference>
<dbReference type="SMART" id="SM00962">
    <property type="entry name" value="SRP54"/>
    <property type="match status" value="1"/>
</dbReference>
<evidence type="ECO:0000259" key="15">
    <source>
        <dbReference type="SMART" id="SM00382"/>
    </source>
</evidence>
<keyword evidence="17" id="KW-0966">Cell projection</keyword>
<evidence type="ECO:0000256" key="9">
    <source>
        <dbReference type="ARBA" id="ARBA00023134"/>
    </source>
</evidence>
<dbReference type="EMBL" id="JBHTKI010000023">
    <property type="protein sequence ID" value="MFD1032781.1"/>
    <property type="molecule type" value="Genomic_DNA"/>
</dbReference>
<dbReference type="NCBIfam" id="TIGR03499">
    <property type="entry name" value="FlhF"/>
    <property type="match status" value="1"/>
</dbReference>
<keyword evidence="18" id="KW-1185">Reference proteome</keyword>
<evidence type="ECO:0000256" key="7">
    <source>
        <dbReference type="ARBA" id="ARBA00022795"/>
    </source>
</evidence>
<dbReference type="InterPro" id="IPR027417">
    <property type="entry name" value="P-loop_NTPase"/>
</dbReference>
<feature type="domain" description="SRP54-type proteins GTP-binding" evidence="16">
    <location>
        <begin position="189"/>
        <end position="380"/>
    </location>
</feature>
<keyword evidence="4" id="KW-0813">Transport</keyword>
<evidence type="ECO:0000256" key="11">
    <source>
        <dbReference type="ARBA" id="ARBA00023225"/>
    </source>
</evidence>
<evidence type="ECO:0000256" key="1">
    <source>
        <dbReference type="ARBA" id="ARBA00004413"/>
    </source>
</evidence>
<evidence type="ECO:0000256" key="8">
    <source>
        <dbReference type="ARBA" id="ARBA00022927"/>
    </source>
</evidence>
<dbReference type="SMART" id="SM00382">
    <property type="entry name" value="AAA"/>
    <property type="match status" value="1"/>
</dbReference>
<keyword evidence="17" id="KW-0282">Flagellum</keyword>
<evidence type="ECO:0000256" key="14">
    <source>
        <dbReference type="SAM" id="MobiDB-lite"/>
    </source>
</evidence>
<evidence type="ECO:0000256" key="5">
    <source>
        <dbReference type="ARBA" id="ARBA00022475"/>
    </source>
</evidence>
<comment type="function">
    <text evidence="12">Necessary for flagellar biosynthesis. May be involved in translocation of the flagellum.</text>
</comment>
<evidence type="ECO:0000256" key="3">
    <source>
        <dbReference type="ARBA" id="ARBA00014919"/>
    </source>
</evidence>
<name>A0ABW3LGI1_9BACL</name>
<dbReference type="PANTHER" id="PTHR43134:SF3">
    <property type="entry name" value="FLAGELLAR BIOSYNTHESIS PROTEIN FLHF"/>
    <property type="match status" value="1"/>
</dbReference>